<dbReference type="PANTHER" id="PTHR28034">
    <property type="entry name" value="SET1 COMPLEX COMPONENT SHG1"/>
    <property type="match status" value="1"/>
</dbReference>
<feature type="region of interest" description="Disordered" evidence="1">
    <location>
        <begin position="314"/>
        <end position="429"/>
    </location>
</feature>
<reference evidence="4" key="1">
    <citation type="submission" date="2018-10" db="EMBL/GenBank/DDBJ databases">
        <title>FDA dAtabase for Regulatory Grade micrObial Sequences (FDA-ARGOS): Supporting development and validation of Infectious Disease Dx tests.</title>
        <authorList>
            <person name="Kerrigan L."/>
            <person name="Tallon L."/>
            <person name="Sadzewicz L."/>
            <person name="Sengamalay N."/>
            <person name="Ott S."/>
            <person name="Godinez A."/>
            <person name="Nagaraj S."/>
            <person name="Vavikolanu K."/>
            <person name="Nadendla S."/>
            <person name="George J."/>
            <person name="Sichtig H."/>
        </authorList>
    </citation>
    <scope>NUCLEOTIDE SEQUENCE [LARGE SCALE GENOMIC DNA]</scope>
    <source>
        <strain evidence="4">FDAARGOS_311</strain>
    </source>
</reference>
<dbReference type="Pfam" id="PF05205">
    <property type="entry name" value="COMPASS-Shg1"/>
    <property type="match status" value="1"/>
</dbReference>
<evidence type="ECO:0000313" key="3">
    <source>
        <dbReference type="EMBL" id="TPR02076.1"/>
    </source>
</evidence>
<gene>
    <name evidence="3" type="ORF">CAN33_0042495</name>
</gene>
<feature type="compositionally biased region" description="Basic and acidic residues" evidence="1">
    <location>
        <begin position="362"/>
        <end position="385"/>
    </location>
</feature>
<feature type="domain" description="BOD1/SHG1" evidence="2">
    <location>
        <begin position="51"/>
        <end position="152"/>
    </location>
</feature>
<feature type="region of interest" description="Disordered" evidence="1">
    <location>
        <begin position="156"/>
        <end position="301"/>
    </location>
</feature>
<dbReference type="PANTHER" id="PTHR28034:SF1">
    <property type="entry name" value="NUCLEOMORPHIN"/>
    <property type="match status" value="1"/>
</dbReference>
<dbReference type="VEuPathDB" id="FungiDB:ASPNIDRAFT2_1188766"/>
<dbReference type="Proteomes" id="UP000197666">
    <property type="component" value="Unassembled WGS sequence"/>
</dbReference>
<dbReference type="EMBL" id="NKJJ02000001">
    <property type="protein sequence ID" value="TPR02076.1"/>
    <property type="molecule type" value="Genomic_DNA"/>
</dbReference>
<feature type="compositionally biased region" description="Basic and acidic residues" evidence="1">
    <location>
        <begin position="165"/>
        <end position="252"/>
    </location>
</feature>
<evidence type="ECO:0000313" key="4">
    <source>
        <dbReference type="Proteomes" id="UP000197666"/>
    </source>
</evidence>
<protein>
    <submittedName>
        <fullName evidence="3">Chitin synthase III catalytic subunit family protein</fullName>
    </submittedName>
</protein>
<dbReference type="AlphaFoldDB" id="A0A505HMX3"/>
<name>A0A505HMX3_ASPNG</name>
<sequence>MAGPEEMVDVAAGVKRPTTASSMDLDSLQRKKFKTDELPLSAAQHSAIEHLLHAFKKRGGFDSIRKKIWSEFHDGEGKIEFTKLLIDLAESEIDREPGLLSRERGKAATLIEGAVDRSDVYKAVEHTLDALAEKHLPAILDSVRDIRRDEVGEEIAAQEETAGNKTDEDYAAHVKAKRDEREKAWQEELRKQKEIEEEEARKKAEEDRKRRELERQKEEEERARRREREEQRREEQRKLDEQREKERQERYERRRRYRSDRAHSPRYRDSRKEKSPTPKEPTPAAAPAAPPVDEKSLEEAALQLLLKEGEELAAKARQKPEFDFEEAEAIENGLKPPPKGPKADSRFSNTPTKAGSPAGEADPNRRRGSTADDRPRTKRRDESRSRSRRRFSSRFDDDRPERSRDVSSQPRNRDSDDRLPPKQKQIYYS</sequence>
<organism evidence="3 4">
    <name type="scientific">Aspergillus niger</name>
    <dbReference type="NCBI Taxonomy" id="5061"/>
    <lineage>
        <taxon>Eukaryota</taxon>
        <taxon>Fungi</taxon>
        <taxon>Dikarya</taxon>
        <taxon>Ascomycota</taxon>
        <taxon>Pezizomycotina</taxon>
        <taxon>Eurotiomycetes</taxon>
        <taxon>Eurotiomycetidae</taxon>
        <taxon>Eurotiales</taxon>
        <taxon>Aspergillaceae</taxon>
        <taxon>Aspergillus</taxon>
        <taxon>Aspergillus subgen. Circumdati</taxon>
    </lineage>
</organism>
<feature type="compositionally biased region" description="Basic and acidic residues" evidence="1">
    <location>
        <begin position="259"/>
        <end position="277"/>
    </location>
</feature>
<evidence type="ECO:0000259" key="2">
    <source>
        <dbReference type="Pfam" id="PF05205"/>
    </source>
</evidence>
<accession>A0A505HMX3</accession>
<dbReference type="VEuPathDB" id="FungiDB:M747DRAFT_332470"/>
<dbReference type="VEuPathDB" id="FungiDB:An08g04420"/>
<feature type="compositionally biased region" description="Basic and acidic residues" evidence="1">
    <location>
        <begin position="393"/>
        <end position="420"/>
    </location>
</feature>
<proteinExistence type="predicted"/>
<evidence type="ECO:0000256" key="1">
    <source>
        <dbReference type="SAM" id="MobiDB-lite"/>
    </source>
</evidence>
<comment type="caution">
    <text evidence="3">The sequence shown here is derived from an EMBL/GenBank/DDBJ whole genome shotgun (WGS) entry which is preliminary data.</text>
</comment>
<dbReference type="VEuPathDB" id="FungiDB:ATCC64974_102880"/>
<dbReference type="InterPro" id="IPR055264">
    <property type="entry name" value="BOD1/SHG1_dom"/>
</dbReference>